<reference evidence="2" key="1">
    <citation type="journal article" date="2014" name="PLoS Genet.">
        <title>The Genome of Spironucleus salmonicida Highlights a Fish Pathogen Adapted to Fluctuating Environments.</title>
        <authorList>
            <person name="Xu F."/>
            <person name="Jerlstrom-Hultqvist J."/>
            <person name="Einarsson E."/>
            <person name="Astvaldsson A."/>
            <person name="Svard S.G."/>
            <person name="Andersson J.O."/>
        </authorList>
    </citation>
    <scope>NUCLEOTIDE SEQUENCE</scope>
    <source>
        <strain evidence="2">ATCC 50377</strain>
    </source>
</reference>
<sequence length="51" mass="5576">MISLGKPVIRPWGIRFDSALATCRSTEAKIVLLRSPGQGQPDSDSEYDVTI</sequence>
<proteinExistence type="predicted"/>
<dbReference type="EMBL" id="AUWU02000001">
    <property type="protein sequence ID" value="KAH0577138.1"/>
    <property type="molecule type" value="Genomic_DNA"/>
</dbReference>
<accession>A0A9P8M032</accession>
<evidence type="ECO:0000313" key="3">
    <source>
        <dbReference type="Proteomes" id="UP000018208"/>
    </source>
</evidence>
<gene>
    <name evidence="1" type="ORF">SS50377_20480</name>
    <name evidence="2" type="ORF">SS50377_20489</name>
</gene>
<evidence type="ECO:0000313" key="1">
    <source>
        <dbReference type="EMBL" id="KAH0577130.1"/>
    </source>
</evidence>
<dbReference type="GeneID" id="94294503"/>
<keyword evidence="3" id="KW-1185">Reference proteome</keyword>
<dbReference type="EMBL" id="AUWU02000001">
    <property type="protein sequence ID" value="KAH0577130.1"/>
    <property type="molecule type" value="Genomic_DNA"/>
</dbReference>
<organism evidence="2 3">
    <name type="scientific">Spironucleus salmonicida</name>
    <dbReference type="NCBI Taxonomy" id="348837"/>
    <lineage>
        <taxon>Eukaryota</taxon>
        <taxon>Metamonada</taxon>
        <taxon>Diplomonadida</taxon>
        <taxon>Hexamitidae</taxon>
        <taxon>Hexamitinae</taxon>
        <taxon>Spironucleus</taxon>
    </lineage>
</organism>
<evidence type="ECO:0000313" key="2">
    <source>
        <dbReference type="EMBL" id="KAH0577138.1"/>
    </source>
</evidence>
<dbReference type="Proteomes" id="UP000018208">
    <property type="component" value="Unassembled WGS sequence"/>
</dbReference>
<name>A0A9P8M032_9EUKA</name>
<dbReference type="KEGG" id="ssao:94294503"/>
<protein>
    <submittedName>
        <fullName evidence="2">Uncharacterized protein</fullName>
    </submittedName>
</protein>
<reference evidence="2" key="2">
    <citation type="submission" date="2020-12" db="EMBL/GenBank/DDBJ databases">
        <title>New Spironucleus salmonicida genome in near-complete chromosomes.</title>
        <authorList>
            <person name="Xu F."/>
            <person name="Kurt Z."/>
            <person name="Jimenez-Gonzalez A."/>
            <person name="Astvaldsson A."/>
            <person name="Andersson J.O."/>
            <person name="Svard S.G."/>
        </authorList>
    </citation>
    <scope>NUCLEOTIDE SEQUENCE</scope>
    <source>
        <strain evidence="2">ATCC 50377</strain>
    </source>
</reference>
<comment type="caution">
    <text evidence="2">The sequence shown here is derived from an EMBL/GenBank/DDBJ whole genome shotgun (WGS) entry which is preliminary data.</text>
</comment>
<dbReference type="RefSeq" id="XP_067767903.1">
    <property type="nucleotide sequence ID" value="XM_067904421.1"/>
</dbReference>
<dbReference type="AlphaFoldDB" id="A0A9P8M032"/>